<evidence type="ECO:0000256" key="7">
    <source>
        <dbReference type="SAM" id="MobiDB-lite"/>
    </source>
</evidence>
<evidence type="ECO:0000313" key="12">
    <source>
        <dbReference type="EMBL" id="MQX36518.1"/>
    </source>
</evidence>
<dbReference type="InterPro" id="IPR023408">
    <property type="entry name" value="MscS_beta-dom_sf"/>
</dbReference>
<keyword evidence="13" id="KW-1185">Reference proteome</keyword>
<dbReference type="InterPro" id="IPR011066">
    <property type="entry name" value="MscS_channel_C_sf"/>
</dbReference>
<comment type="caution">
    <text evidence="12">The sequence shown here is derived from an EMBL/GenBank/DDBJ whole genome shotgun (WGS) entry which is preliminary data.</text>
</comment>
<dbReference type="Pfam" id="PF00924">
    <property type="entry name" value="MS_channel_2nd"/>
    <property type="match status" value="1"/>
</dbReference>
<proteinExistence type="inferred from homology"/>
<feature type="transmembrane region" description="Helical" evidence="8">
    <location>
        <begin position="589"/>
        <end position="609"/>
    </location>
</feature>
<feature type="transmembrane region" description="Helical" evidence="8">
    <location>
        <begin position="537"/>
        <end position="558"/>
    </location>
</feature>
<feature type="transmembrane region" description="Helical" evidence="8">
    <location>
        <begin position="307"/>
        <end position="329"/>
    </location>
</feature>
<accession>A0A7X2D370</accession>
<dbReference type="InterPro" id="IPR010920">
    <property type="entry name" value="LSM_dom_sf"/>
</dbReference>
<protein>
    <submittedName>
        <fullName evidence="12">Mechanosensitive ion channel</fullName>
    </submittedName>
</protein>
<evidence type="ECO:0000259" key="9">
    <source>
        <dbReference type="Pfam" id="PF00924"/>
    </source>
</evidence>
<keyword evidence="6 8" id="KW-0472">Membrane</keyword>
<dbReference type="AlphaFoldDB" id="A0A7X2D370"/>
<feature type="compositionally biased region" description="Low complexity" evidence="7">
    <location>
        <begin position="226"/>
        <end position="246"/>
    </location>
</feature>
<dbReference type="SUPFAM" id="SSF82689">
    <property type="entry name" value="Mechanosensitive channel protein MscS (YggB), C-terminal domain"/>
    <property type="match status" value="1"/>
</dbReference>
<feature type="transmembrane region" description="Helical" evidence="8">
    <location>
        <begin position="385"/>
        <end position="406"/>
    </location>
</feature>
<evidence type="ECO:0000256" key="3">
    <source>
        <dbReference type="ARBA" id="ARBA00022475"/>
    </source>
</evidence>
<dbReference type="Gene3D" id="2.30.30.60">
    <property type="match status" value="1"/>
</dbReference>
<dbReference type="SUPFAM" id="SSF82861">
    <property type="entry name" value="Mechanosensitive channel protein MscS (YggB), transmembrane region"/>
    <property type="match status" value="1"/>
</dbReference>
<feature type="compositionally biased region" description="Low complexity" evidence="7">
    <location>
        <begin position="197"/>
        <end position="207"/>
    </location>
</feature>
<feature type="region of interest" description="Disordered" evidence="7">
    <location>
        <begin position="58"/>
        <end position="132"/>
    </location>
</feature>
<feature type="transmembrane region" description="Helical" evidence="8">
    <location>
        <begin position="427"/>
        <end position="446"/>
    </location>
</feature>
<evidence type="ECO:0000256" key="5">
    <source>
        <dbReference type="ARBA" id="ARBA00022989"/>
    </source>
</evidence>
<keyword evidence="4 8" id="KW-0812">Transmembrane</keyword>
<dbReference type="OrthoDB" id="9814206at2"/>
<evidence type="ECO:0000256" key="2">
    <source>
        <dbReference type="ARBA" id="ARBA00008017"/>
    </source>
</evidence>
<dbReference type="GO" id="GO:0005886">
    <property type="term" value="C:plasma membrane"/>
    <property type="evidence" value="ECO:0007669"/>
    <property type="project" value="UniProtKB-SubCell"/>
</dbReference>
<keyword evidence="3" id="KW-1003">Cell membrane</keyword>
<dbReference type="InterPro" id="IPR049142">
    <property type="entry name" value="MS_channel_1st"/>
</dbReference>
<feature type="transmembrane region" description="Helical" evidence="8">
    <location>
        <begin position="461"/>
        <end position="481"/>
    </location>
</feature>
<dbReference type="InterPro" id="IPR011014">
    <property type="entry name" value="MscS_channel_TM-2"/>
</dbReference>
<feature type="domain" description="Mechanosensitive ion channel MscS" evidence="9">
    <location>
        <begin position="726"/>
        <end position="789"/>
    </location>
</feature>
<dbReference type="Pfam" id="PF21082">
    <property type="entry name" value="MS_channel_3rd"/>
    <property type="match status" value="1"/>
</dbReference>
<dbReference type="RefSeq" id="WP_153343099.1">
    <property type="nucleotide sequence ID" value="NZ_WIVE01000021.1"/>
</dbReference>
<feature type="compositionally biased region" description="Pro residues" evidence="7">
    <location>
        <begin position="112"/>
        <end position="130"/>
    </location>
</feature>
<dbReference type="Gene3D" id="1.10.287.1260">
    <property type="match status" value="1"/>
</dbReference>
<feature type="domain" description="Mechanosensitive ion channel MscS C-terminal" evidence="10">
    <location>
        <begin position="798"/>
        <end position="883"/>
    </location>
</feature>
<evidence type="ECO:0000259" key="10">
    <source>
        <dbReference type="Pfam" id="PF21082"/>
    </source>
</evidence>
<feature type="region of interest" description="Disordered" evidence="7">
    <location>
        <begin position="919"/>
        <end position="953"/>
    </location>
</feature>
<feature type="transmembrane region" description="Helical" evidence="8">
    <location>
        <begin position="680"/>
        <end position="699"/>
    </location>
</feature>
<reference evidence="12 13" key="1">
    <citation type="submission" date="2019-10" db="EMBL/GenBank/DDBJ databases">
        <title>Draft whole-genome sequence of the purple nonsulfur photosynthetic bacterium Roseospira navarrensis DSM 15114.</title>
        <authorList>
            <person name="Kyndt J.A."/>
            <person name="Meyer T.E."/>
        </authorList>
    </citation>
    <scope>NUCLEOTIDE SEQUENCE [LARGE SCALE GENOMIC DNA]</scope>
    <source>
        <strain evidence="12 13">DSM 15114</strain>
    </source>
</reference>
<feature type="transmembrane region" description="Helical" evidence="8">
    <location>
        <begin position="349"/>
        <end position="373"/>
    </location>
</feature>
<dbReference type="PANTHER" id="PTHR30460">
    <property type="entry name" value="MODERATE CONDUCTANCE MECHANOSENSITIVE CHANNEL YBIO"/>
    <property type="match status" value="1"/>
</dbReference>
<dbReference type="GO" id="GO:0008381">
    <property type="term" value="F:mechanosensitive monoatomic ion channel activity"/>
    <property type="evidence" value="ECO:0007669"/>
    <property type="project" value="InterPro"/>
</dbReference>
<feature type="domain" description="Mechanosensitive ion channel transmembrane helices 2/3" evidence="11">
    <location>
        <begin position="683"/>
        <end position="724"/>
    </location>
</feature>
<dbReference type="Gene3D" id="3.30.70.100">
    <property type="match status" value="1"/>
</dbReference>
<comment type="similarity">
    <text evidence="2">Belongs to the MscS (TC 1.A.23) family.</text>
</comment>
<feature type="compositionally biased region" description="Low complexity" evidence="7">
    <location>
        <begin position="79"/>
        <end position="111"/>
    </location>
</feature>
<evidence type="ECO:0000313" key="13">
    <source>
        <dbReference type="Proteomes" id="UP000434582"/>
    </source>
</evidence>
<evidence type="ECO:0000256" key="1">
    <source>
        <dbReference type="ARBA" id="ARBA00004651"/>
    </source>
</evidence>
<evidence type="ECO:0000259" key="11">
    <source>
        <dbReference type="Pfam" id="PF21088"/>
    </source>
</evidence>
<feature type="compositionally biased region" description="Gly residues" evidence="7">
    <location>
        <begin position="208"/>
        <end position="225"/>
    </location>
</feature>
<evidence type="ECO:0000256" key="8">
    <source>
        <dbReference type="SAM" id="Phobius"/>
    </source>
</evidence>
<dbReference type="PANTHER" id="PTHR30460:SF0">
    <property type="entry name" value="MODERATE CONDUCTANCE MECHANOSENSITIVE CHANNEL YBIO"/>
    <property type="match status" value="1"/>
</dbReference>
<name>A0A7X2D370_9PROT</name>
<dbReference type="SUPFAM" id="SSF50182">
    <property type="entry name" value="Sm-like ribonucleoproteins"/>
    <property type="match status" value="1"/>
</dbReference>
<sequence>MTPPRRRPPHRLPRLPLLPLLGLLCLLAVLWGGPWMPAPAAQPLPEETQRALGAMLEDRRAAAEAAAATQADGPPGETAPAASAPPQSAAADGAAQAPSETAPTANARPGASPAPPADPRGPDPVPPDAAPPTAFEEAANLVAVLKDPEARAALIELLRVSAPDAPPSAGEARGADGPGAADAAQPASPPTPGRGLAGMAAAVSSVMSGGGSGDSGGGGGEGSGGASDTAAAPDGATTGTGDPPAESTDTGSALPIPAPDITALTEFFHDLYEDVVSTSGITTQIPEIWTWLVVQFEDTQRGLWLNLAWQIGAVVLAGLTAAVLLRLALGGAMRRLREKATDTGTSRRVILLVTHLVLALLPISVFAAAAQAIMPVIDAPWRTELVAAVVVTSLVILRGLDIVLRAGLSPANADLRLIPVGDETARLLFRGLRWTALALVLSYLMVEVSRLLGMPPGGRTLLGHVAGFIVLVLVVRTLISLRSVGKAAIRRIPVQTGGSAPWISGLQRGLADIWHILATAYAIGIFFAWIIDSEQWFAVAGWATVKTVLTLFVAVLLLERVQKLRDAAALRLHGASKLDRAARDRGRRYVGIGAGVARLMVALVALVLVLDSWHVGATSWLTMGGGQRLVTMALNLLLVLAIAIGLWEGVNHMIQRYLTSTDADGKVVERGQRERTLLPLLRNVLTVFLVVVASLIVLSEIGVDIAPLLAGAGVIGLAIGFGSQKLVQDVISGVFNLLEDTIGVGDVVQVGTHAGVVEAMSIRSIRLRDLSGNLHTIPFSAVDTVTNMTKDFSYYLMEVAVAYRENTDQVTQILREIAAGLQQDDEYGPVILEALEVLGVDGFKNSAVIIKARIKTKPIMQWWVGREFNRRMKHRFDAEGIEIPYPHMTLYFGVDKQGNAPPAHLHVDRLAAMGEHATRPGAVATPGTPLDANPSGAAVGLPDPDGSGPGEGR</sequence>
<dbReference type="Proteomes" id="UP000434582">
    <property type="component" value="Unassembled WGS sequence"/>
</dbReference>
<feature type="region of interest" description="Disordered" evidence="7">
    <location>
        <begin position="163"/>
        <end position="256"/>
    </location>
</feature>
<dbReference type="InterPro" id="IPR045276">
    <property type="entry name" value="YbiO_bact"/>
</dbReference>
<feature type="transmembrane region" description="Helical" evidence="8">
    <location>
        <begin position="513"/>
        <end position="531"/>
    </location>
</feature>
<dbReference type="InterPro" id="IPR006685">
    <property type="entry name" value="MscS_channel_2nd"/>
</dbReference>
<feature type="transmembrane region" description="Helical" evidence="8">
    <location>
        <begin position="629"/>
        <end position="647"/>
    </location>
</feature>
<gene>
    <name evidence="12" type="ORF">GHC57_08310</name>
</gene>
<keyword evidence="5 8" id="KW-1133">Transmembrane helix</keyword>
<organism evidence="12 13">
    <name type="scientific">Roseospira navarrensis</name>
    <dbReference type="NCBI Taxonomy" id="140058"/>
    <lineage>
        <taxon>Bacteria</taxon>
        <taxon>Pseudomonadati</taxon>
        <taxon>Pseudomonadota</taxon>
        <taxon>Alphaproteobacteria</taxon>
        <taxon>Rhodospirillales</taxon>
        <taxon>Rhodospirillaceae</taxon>
        <taxon>Roseospira</taxon>
    </lineage>
</organism>
<dbReference type="EMBL" id="WIVE01000021">
    <property type="protein sequence ID" value="MQX36518.1"/>
    <property type="molecule type" value="Genomic_DNA"/>
</dbReference>
<evidence type="ECO:0000256" key="6">
    <source>
        <dbReference type="ARBA" id="ARBA00023136"/>
    </source>
</evidence>
<evidence type="ECO:0000256" key="4">
    <source>
        <dbReference type="ARBA" id="ARBA00022692"/>
    </source>
</evidence>
<dbReference type="Pfam" id="PF21088">
    <property type="entry name" value="MS_channel_1st"/>
    <property type="match status" value="1"/>
</dbReference>
<dbReference type="InterPro" id="IPR049278">
    <property type="entry name" value="MS_channel_C"/>
</dbReference>
<comment type="subcellular location">
    <subcellularLocation>
        <location evidence="1">Cell membrane</location>
        <topology evidence="1">Multi-pass membrane protein</topology>
    </subcellularLocation>
</comment>